<keyword evidence="3" id="KW-1185">Reference proteome</keyword>
<protein>
    <submittedName>
        <fullName evidence="2">NAD(P)-dependent oxidoreductase</fullName>
    </submittedName>
</protein>
<dbReference type="RefSeq" id="WP_109768854.1">
    <property type="nucleotide sequence ID" value="NZ_QFWV02000004.1"/>
</dbReference>
<reference evidence="2 3" key="1">
    <citation type="journal article" date="2018" name="Int. J. Syst. Bacteriol.">
        <title>Oceaniradius stylonemae gen. nov., sp. nov., isolated from a red alga, Stylonema cornu-cervi.</title>
        <authorList>
            <person name="Jeong S."/>
        </authorList>
    </citation>
    <scope>NUCLEOTIDE SEQUENCE [LARGE SCALE GENOMIC DNA]</scope>
    <source>
        <strain evidence="2 3">StC1</strain>
    </source>
</reference>
<feature type="domain" description="NAD-dependent epimerase/dehydratase" evidence="1">
    <location>
        <begin position="4"/>
        <end position="217"/>
    </location>
</feature>
<name>A0A3A8AAS3_9HYPH</name>
<organism evidence="2 3">
    <name type="scientific">Oceaniradius stylonematis</name>
    <dbReference type="NCBI Taxonomy" id="2184161"/>
    <lineage>
        <taxon>Bacteria</taxon>
        <taxon>Pseudomonadati</taxon>
        <taxon>Pseudomonadota</taxon>
        <taxon>Alphaproteobacteria</taxon>
        <taxon>Hyphomicrobiales</taxon>
        <taxon>Ahrensiaceae</taxon>
        <taxon>Oceaniradius</taxon>
    </lineage>
</organism>
<dbReference type="Pfam" id="PF01370">
    <property type="entry name" value="Epimerase"/>
    <property type="match status" value="1"/>
</dbReference>
<dbReference type="PANTHER" id="PTHR43245:SF58">
    <property type="entry name" value="BLL5923 PROTEIN"/>
    <property type="match status" value="1"/>
</dbReference>
<dbReference type="EMBL" id="QFWV02000004">
    <property type="protein sequence ID" value="RKF07432.1"/>
    <property type="molecule type" value="Genomic_DNA"/>
</dbReference>
<evidence type="ECO:0000313" key="2">
    <source>
        <dbReference type="EMBL" id="RKF07432.1"/>
    </source>
</evidence>
<dbReference type="AlphaFoldDB" id="A0A3A8AAS3"/>
<evidence type="ECO:0000259" key="1">
    <source>
        <dbReference type="Pfam" id="PF01370"/>
    </source>
</evidence>
<evidence type="ECO:0000313" key="3">
    <source>
        <dbReference type="Proteomes" id="UP000246132"/>
    </source>
</evidence>
<sequence>MTTVLISGATGQAGRFIAEEFLATGADVIVMGRTWPAAGFFSEPAEWVAGDLDPDHDFGPAFDGADVFVHCALAHVPGKYRGGEGDDPEGFRRANVDGTLALMAAARRAGVGRAIFLSSRAVYGPKPPGTVLTETTPCAPDTLYGQTKRAVEIALAGMASDRFLPLIVRATGIYGPAGPGRAHKWAGLFADFAAGRAIAPRIGTELHGEDLASAVQLLATLPADQLGAHGPAPVFNASDILLDRHDLLAAYAKRAGIAHAPPPRADATAFNAMDTARLRALGWRPRGTLDLTGLA</sequence>
<dbReference type="SUPFAM" id="SSF51735">
    <property type="entry name" value="NAD(P)-binding Rossmann-fold domains"/>
    <property type="match status" value="1"/>
</dbReference>
<dbReference type="InterPro" id="IPR036291">
    <property type="entry name" value="NAD(P)-bd_dom_sf"/>
</dbReference>
<dbReference type="PANTHER" id="PTHR43245">
    <property type="entry name" value="BIFUNCTIONAL POLYMYXIN RESISTANCE PROTEIN ARNA"/>
    <property type="match status" value="1"/>
</dbReference>
<dbReference type="Gene3D" id="3.40.50.720">
    <property type="entry name" value="NAD(P)-binding Rossmann-like Domain"/>
    <property type="match status" value="1"/>
</dbReference>
<dbReference type="OrthoDB" id="9814124at2"/>
<comment type="caution">
    <text evidence="2">The sequence shown here is derived from an EMBL/GenBank/DDBJ whole genome shotgun (WGS) entry which is preliminary data.</text>
</comment>
<dbReference type="Proteomes" id="UP000246132">
    <property type="component" value="Unassembled WGS sequence"/>
</dbReference>
<dbReference type="InterPro" id="IPR001509">
    <property type="entry name" value="Epimerase_deHydtase"/>
</dbReference>
<dbReference type="InterPro" id="IPR050177">
    <property type="entry name" value="Lipid_A_modif_metabolic_enz"/>
</dbReference>
<accession>A0A3A8AAS3</accession>
<proteinExistence type="predicted"/>
<gene>
    <name evidence="2" type="ORF">DEM25_006420</name>
</gene>